<dbReference type="Proteomes" id="UP000319769">
    <property type="component" value="Unassembled WGS sequence"/>
</dbReference>
<keyword evidence="8" id="KW-1185">Reference proteome</keyword>
<dbReference type="InterPro" id="IPR001902">
    <property type="entry name" value="SLC26A/SulP_fam"/>
</dbReference>
<evidence type="ECO:0000256" key="2">
    <source>
        <dbReference type="ARBA" id="ARBA00022692"/>
    </source>
</evidence>
<keyword evidence="4 5" id="KW-0472">Membrane</keyword>
<keyword evidence="2 5" id="KW-0812">Transmembrane</keyword>
<dbReference type="Pfam" id="PF01740">
    <property type="entry name" value="STAS"/>
    <property type="match status" value="1"/>
</dbReference>
<feature type="transmembrane region" description="Helical" evidence="5">
    <location>
        <begin position="330"/>
        <end position="349"/>
    </location>
</feature>
<evidence type="ECO:0000259" key="6">
    <source>
        <dbReference type="PROSITE" id="PS50801"/>
    </source>
</evidence>
<feature type="transmembrane region" description="Helical" evidence="5">
    <location>
        <begin position="253"/>
        <end position="272"/>
    </location>
</feature>
<feature type="transmembrane region" description="Helical" evidence="5">
    <location>
        <begin position="136"/>
        <end position="158"/>
    </location>
</feature>
<feature type="transmembrane region" description="Helical" evidence="5">
    <location>
        <begin position="76"/>
        <end position="97"/>
    </location>
</feature>
<evidence type="ECO:0000256" key="1">
    <source>
        <dbReference type="ARBA" id="ARBA00004141"/>
    </source>
</evidence>
<sequence length="571" mass="58936">MPAGTGASGPWLFGSLRGYRPAWVRSDLVAGFTVWAVLVPEALAYATIAGVPPVTGLYAAPAALVLYAVFGSSRHLVVGPMSATAALSAGVIGGVAGASGGDFVALTTALAIVAGVVAVVAGLARLGFLAGFISEPVLKGFIVGLALTIIVGQLPKLFGIEKAEGDFFEKLWGVIRELGHVDLADLTIGVLSLVIVLLLKRFVPLLPSSLIVVALGVLAVALFGLDDHGVETVGDIAGGLPSLGLPDVPAHDYLALAPGGIGIVLVGFAEGLGAAKTYATKAGYDVDANRELLGLGAANLGAGLSSGMVVNGSLSKTAVNGGAGARSQVSGLMVAVLTILTLLFLTPLFEQLPEATLGAVVIAAVIELVDIDALRALFRVWSGRLGSIYGYAARADFLAALAAMLGVLVFDTLPGLFIGIGVSLLLLLYRASRPNIAVLGTVPGTRVWVDLERHPEARTVPGALVVRVEGGIFFANADHVRARVRELAAHHETVVLDAETVPFVDVTAARMLAELAHDLDRKHARLVVARDVGQVRDVLRRSDVEAPPFDVYPTVRAALGEETGSDDQRNT</sequence>
<evidence type="ECO:0000313" key="8">
    <source>
        <dbReference type="Proteomes" id="UP000319769"/>
    </source>
</evidence>
<comment type="subcellular location">
    <subcellularLocation>
        <location evidence="1">Membrane</location>
        <topology evidence="1">Multi-pass membrane protein</topology>
    </subcellularLocation>
</comment>
<feature type="transmembrane region" description="Helical" evidence="5">
    <location>
        <begin position="42"/>
        <end position="69"/>
    </location>
</feature>
<evidence type="ECO:0000256" key="4">
    <source>
        <dbReference type="ARBA" id="ARBA00023136"/>
    </source>
</evidence>
<feature type="transmembrane region" description="Helical" evidence="5">
    <location>
        <begin position="398"/>
        <end position="429"/>
    </location>
</feature>
<evidence type="ECO:0000313" key="7">
    <source>
        <dbReference type="EMBL" id="KAA9162692.1"/>
    </source>
</evidence>
<evidence type="ECO:0000256" key="3">
    <source>
        <dbReference type="ARBA" id="ARBA00022989"/>
    </source>
</evidence>
<reference evidence="7" key="1">
    <citation type="submission" date="2019-09" db="EMBL/GenBank/DDBJ databases">
        <authorList>
            <person name="Teo W.F.A."/>
            <person name="Duangmal K."/>
        </authorList>
    </citation>
    <scope>NUCLEOTIDE SEQUENCE [LARGE SCALE GENOMIC DNA]</scope>
    <source>
        <strain evidence="7">K81G1</strain>
    </source>
</reference>
<dbReference type="GO" id="GO:0055085">
    <property type="term" value="P:transmembrane transport"/>
    <property type="evidence" value="ECO:0007669"/>
    <property type="project" value="InterPro"/>
</dbReference>
<feature type="transmembrane region" description="Helical" evidence="5">
    <location>
        <begin position="292"/>
        <end position="310"/>
    </location>
</feature>
<dbReference type="EMBL" id="VMNW02000012">
    <property type="protein sequence ID" value="KAA9162692.1"/>
    <property type="molecule type" value="Genomic_DNA"/>
</dbReference>
<gene>
    <name evidence="7" type="ORF">FPZ12_011055</name>
</gene>
<feature type="transmembrane region" description="Helical" evidence="5">
    <location>
        <begin position="205"/>
        <end position="225"/>
    </location>
</feature>
<feature type="domain" description="STAS" evidence="6">
    <location>
        <begin position="453"/>
        <end position="562"/>
    </location>
</feature>
<dbReference type="InterPro" id="IPR002645">
    <property type="entry name" value="STAS_dom"/>
</dbReference>
<dbReference type="PANTHER" id="PTHR11814">
    <property type="entry name" value="SULFATE TRANSPORTER"/>
    <property type="match status" value="1"/>
</dbReference>
<dbReference type="SUPFAM" id="SSF52091">
    <property type="entry name" value="SpoIIaa-like"/>
    <property type="match status" value="1"/>
</dbReference>
<dbReference type="NCBIfam" id="TIGR00815">
    <property type="entry name" value="sulP"/>
    <property type="match status" value="1"/>
</dbReference>
<dbReference type="Gene3D" id="3.30.750.24">
    <property type="entry name" value="STAS domain"/>
    <property type="match status" value="1"/>
</dbReference>
<comment type="caution">
    <text evidence="7">The sequence shown here is derived from an EMBL/GenBank/DDBJ whole genome shotgun (WGS) entry which is preliminary data.</text>
</comment>
<dbReference type="AlphaFoldDB" id="A0A5N0VDE5"/>
<feature type="transmembrane region" description="Helical" evidence="5">
    <location>
        <begin position="103"/>
        <end position="124"/>
    </location>
</feature>
<keyword evidence="3 5" id="KW-1133">Transmembrane helix</keyword>
<dbReference type="OrthoDB" id="9769739at2"/>
<dbReference type="GO" id="GO:0016020">
    <property type="term" value="C:membrane"/>
    <property type="evidence" value="ECO:0007669"/>
    <property type="project" value="UniProtKB-SubCell"/>
</dbReference>
<evidence type="ECO:0000256" key="5">
    <source>
        <dbReference type="SAM" id="Phobius"/>
    </source>
</evidence>
<dbReference type="Pfam" id="PF00916">
    <property type="entry name" value="Sulfate_transp"/>
    <property type="match status" value="1"/>
</dbReference>
<feature type="transmembrane region" description="Helical" evidence="5">
    <location>
        <begin position="356"/>
        <end position="378"/>
    </location>
</feature>
<dbReference type="CDD" id="cd07042">
    <property type="entry name" value="STAS_SulP_like_sulfate_transporter"/>
    <property type="match status" value="1"/>
</dbReference>
<name>A0A5N0VDE5_9PSEU</name>
<organism evidence="7 8">
    <name type="scientific">Amycolatopsis acidicola</name>
    <dbReference type="NCBI Taxonomy" id="2596893"/>
    <lineage>
        <taxon>Bacteria</taxon>
        <taxon>Bacillati</taxon>
        <taxon>Actinomycetota</taxon>
        <taxon>Actinomycetes</taxon>
        <taxon>Pseudonocardiales</taxon>
        <taxon>Pseudonocardiaceae</taxon>
        <taxon>Amycolatopsis</taxon>
    </lineage>
</organism>
<dbReference type="InterPro" id="IPR011547">
    <property type="entry name" value="SLC26A/SulP_dom"/>
</dbReference>
<accession>A0A5N0VDE5</accession>
<feature type="transmembrane region" description="Helical" evidence="5">
    <location>
        <begin position="178"/>
        <end position="198"/>
    </location>
</feature>
<protein>
    <submittedName>
        <fullName evidence="7">SulP family inorganic anion transporter</fullName>
    </submittedName>
</protein>
<proteinExistence type="predicted"/>
<dbReference type="PROSITE" id="PS50801">
    <property type="entry name" value="STAS"/>
    <property type="match status" value="1"/>
</dbReference>
<dbReference type="InterPro" id="IPR036513">
    <property type="entry name" value="STAS_dom_sf"/>
</dbReference>